<name>A0A4D7YTV4_AGRTU</name>
<comment type="subcellular location">
    <subcellularLocation>
        <location evidence="1">Membrane</location>
        <topology evidence="1">Multi-pass membrane protein</topology>
    </subcellularLocation>
</comment>
<reference evidence="7 8" key="1">
    <citation type="submission" date="2019-04" db="EMBL/GenBank/DDBJ databases">
        <title>Complete genome sequence of Agrobacterium tumefaciens CFBP7129.</title>
        <authorList>
            <person name="Haryono M."/>
            <person name="Lin Y.-C."/>
            <person name="Lai E.-M."/>
            <person name="Kuo C.-H."/>
        </authorList>
    </citation>
    <scope>NUCLEOTIDE SEQUENCE [LARGE SCALE GENOMIC DNA]</scope>
    <source>
        <strain evidence="7 8">CFBP7129</strain>
    </source>
</reference>
<feature type="transmembrane region" description="Helical" evidence="5">
    <location>
        <begin position="194"/>
        <end position="215"/>
    </location>
</feature>
<evidence type="ECO:0000313" key="7">
    <source>
        <dbReference type="EMBL" id="QCL94672.1"/>
    </source>
</evidence>
<dbReference type="InterPro" id="IPR005829">
    <property type="entry name" value="Sugar_transporter_CS"/>
</dbReference>
<feature type="transmembrane region" description="Helical" evidence="5">
    <location>
        <begin position="77"/>
        <end position="96"/>
    </location>
</feature>
<evidence type="ECO:0000256" key="1">
    <source>
        <dbReference type="ARBA" id="ARBA00004141"/>
    </source>
</evidence>
<evidence type="ECO:0000256" key="3">
    <source>
        <dbReference type="ARBA" id="ARBA00022989"/>
    </source>
</evidence>
<dbReference type="PROSITE" id="PS00217">
    <property type="entry name" value="SUGAR_TRANSPORT_2"/>
    <property type="match status" value="1"/>
</dbReference>
<evidence type="ECO:0000256" key="4">
    <source>
        <dbReference type="ARBA" id="ARBA00023136"/>
    </source>
</evidence>
<dbReference type="Proteomes" id="UP000298649">
    <property type="component" value="Chromosome circular"/>
</dbReference>
<feature type="transmembrane region" description="Helical" evidence="5">
    <location>
        <begin position="388"/>
        <end position="407"/>
    </location>
</feature>
<sequence length="449" mass="47243">MAGTGDAYPFRMARSCVKGRNMSTNYLSAASARTKNPAGVIATCGLMIMFDGYDLVVYGAVAPALLKESAWALNPAMVGRAAALTLVGMLLGALFAGTMADRIGRRKVVLLSLAGFSAMMIASAMTPNFLAFEITRFFAGLGLGALLPTVTALVLEFSPPHRRAQANSLSFLGYLIGGIISGVMGILLLETYGWRPLMLIGGLPLILLPIFMRFLPESPEWLASKGRQAEADGICDSYGLQRIVPHAKIQKGGIGALFSEGRLLSTLNAWGIHFCSLLLTFGMVNWLPTIMNKMGYDISSALSFSVMLNVGAAIGILIGGRFADKGNVKVVVAILFAIGAASIFALTVNKGPLLYAFVALAGAGTIGTQILANVLVGRLYPVHIRGTGLGFSLAVGRLGGIAGPMIGGLVLQRGLAPEWNFYIFGSVALVGLMLTVLTLLYRTSGDARV</sequence>
<dbReference type="Gene3D" id="1.20.1250.20">
    <property type="entry name" value="MFS general substrate transporter like domains"/>
    <property type="match status" value="1"/>
</dbReference>
<gene>
    <name evidence="7" type="ORF">CFBP7129_11045</name>
</gene>
<keyword evidence="3 5" id="KW-1133">Transmembrane helix</keyword>
<feature type="transmembrane region" description="Helical" evidence="5">
    <location>
        <begin position="267"/>
        <end position="286"/>
    </location>
</feature>
<dbReference type="GO" id="GO:0005886">
    <property type="term" value="C:plasma membrane"/>
    <property type="evidence" value="ECO:0007669"/>
    <property type="project" value="TreeGrafter"/>
</dbReference>
<proteinExistence type="predicted"/>
<feature type="transmembrane region" description="Helical" evidence="5">
    <location>
        <begin position="137"/>
        <end position="157"/>
    </location>
</feature>
<dbReference type="InterPro" id="IPR011701">
    <property type="entry name" value="MFS"/>
</dbReference>
<feature type="transmembrane region" description="Helical" evidence="5">
    <location>
        <begin position="40"/>
        <end position="65"/>
    </location>
</feature>
<feature type="transmembrane region" description="Helical" evidence="5">
    <location>
        <begin position="169"/>
        <end position="188"/>
    </location>
</feature>
<feature type="domain" description="Major facilitator superfamily (MFS) profile" evidence="6">
    <location>
        <begin position="40"/>
        <end position="443"/>
    </location>
</feature>
<evidence type="ECO:0000313" key="8">
    <source>
        <dbReference type="Proteomes" id="UP000298649"/>
    </source>
</evidence>
<accession>A0A4D7YTV4</accession>
<organism evidence="7 8">
    <name type="scientific">Agrobacterium tumefaciens</name>
    <dbReference type="NCBI Taxonomy" id="358"/>
    <lineage>
        <taxon>Bacteria</taxon>
        <taxon>Pseudomonadati</taxon>
        <taxon>Pseudomonadota</taxon>
        <taxon>Alphaproteobacteria</taxon>
        <taxon>Hyphomicrobiales</taxon>
        <taxon>Rhizobiaceae</taxon>
        <taxon>Rhizobium/Agrobacterium group</taxon>
        <taxon>Agrobacterium</taxon>
        <taxon>Agrobacterium tumefaciens complex</taxon>
    </lineage>
</organism>
<evidence type="ECO:0000259" key="6">
    <source>
        <dbReference type="PROSITE" id="PS50850"/>
    </source>
</evidence>
<feature type="transmembrane region" description="Helical" evidence="5">
    <location>
        <begin position="419"/>
        <end position="441"/>
    </location>
</feature>
<dbReference type="PROSITE" id="PS50850">
    <property type="entry name" value="MFS"/>
    <property type="match status" value="1"/>
</dbReference>
<dbReference type="GO" id="GO:0046943">
    <property type="term" value="F:carboxylic acid transmembrane transporter activity"/>
    <property type="evidence" value="ECO:0007669"/>
    <property type="project" value="TreeGrafter"/>
</dbReference>
<feature type="transmembrane region" description="Helical" evidence="5">
    <location>
        <begin position="354"/>
        <end position="376"/>
    </location>
</feature>
<dbReference type="Pfam" id="PF07690">
    <property type="entry name" value="MFS_1"/>
    <property type="match status" value="1"/>
</dbReference>
<feature type="transmembrane region" description="Helical" evidence="5">
    <location>
        <begin position="108"/>
        <end position="131"/>
    </location>
</feature>
<dbReference type="SUPFAM" id="SSF103473">
    <property type="entry name" value="MFS general substrate transporter"/>
    <property type="match status" value="1"/>
</dbReference>
<evidence type="ECO:0000256" key="2">
    <source>
        <dbReference type="ARBA" id="ARBA00022692"/>
    </source>
</evidence>
<keyword evidence="4 5" id="KW-0472">Membrane</keyword>
<keyword evidence="2 5" id="KW-0812">Transmembrane</keyword>
<dbReference type="PANTHER" id="PTHR23508:SF10">
    <property type="entry name" value="CARBOXYLIC ACID TRANSPORTER PROTEIN HOMOLOG"/>
    <property type="match status" value="1"/>
</dbReference>
<dbReference type="PROSITE" id="PS00216">
    <property type="entry name" value="SUGAR_TRANSPORT_1"/>
    <property type="match status" value="1"/>
</dbReference>
<dbReference type="AlphaFoldDB" id="A0A4D7YTV4"/>
<feature type="transmembrane region" description="Helical" evidence="5">
    <location>
        <begin position="330"/>
        <end position="348"/>
    </location>
</feature>
<dbReference type="InterPro" id="IPR036259">
    <property type="entry name" value="MFS_trans_sf"/>
</dbReference>
<protein>
    <submittedName>
        <fullName evidence="7">Aromatic acid/H+ symport family MFS transporter</fullName>
    </submittedName>
</protein>
<dbReference type="PANTHER" id="PTHR23508">
    <property type="entry name" value="CARBOXYLIC ACID TRANSPORTER PROTEIN HOMOLOG"/>
    <property type="match status" value="1"/>
</dbReference>
<dbReference type="EMBL" id="CP039922">
    <property type="protein sequence ID" value="QCL94672.1"/>
    <property type="molecule type" value="Genomic_DNA"/>
</dbReference>
<feature type="transmembrane region" description="Helical" evidence="5">
    <location>
        <begin position="298"/>
        <end position="318"/>
    </location>
</feature>
<dbReference type="InterPro" id="IPR020846">
    <property type="entry name" value="MFS_dom"/>
</dbReference>
<dbReference type="CDD" id="cd17365">
    <property type="entry name" value="MFS_PcaK_like"/>
    <property type="match status" value="1"/>
</dbReference>
<evidence type="ECO:0000256" key="5">
    <source>
        <dbReference type="SAM" id="Phobius"/>
    </source>
</evidence>